<organism evidence="2">
    <name type="scientific">Picea sitchensis</name>
    <name type="common">Sitka spruce</name>
    <name type="synonym">Pinus sitchensis</name>
    <dbReference type="NCBI Taxonomy" id="3332"/>
    <lineage>
        <taxon>Eukaryota</taxon>
        <taxon>Viridiplantae</taxon>
        <taxon>Streptophyta</taxon>
        <taxon>Embryophyta</taxon>
        <taxon>Tracheophyta</taxon>
        <taxon>Spermatophyta</taxon>
        <taxon>Pinopsida</taxon>
        <taxon>Pinidae</taxon>
        <taxon>Conifers I</taxon>
        <taxon>Pinales</taxon>
        <taxon>Pinaceae</taxon>
        <taxon>Picea</taxon>
    </lineage>
</organism>
<feature type="region of interest" description="Disordered" evidence="1">
    <location>
        <begin position="1"/>
        <end position="34"/>
    </location>
</feature>
<protein>
    <submittedName>
        <fullName evidence="2">Uncharacterized protein</fullName>
    </submittedName>
</protein>
<sequence>MNDSLKAKVTEEEVRSTLHSFQTGKSPNPDGLTT</sequence>
<evidence type="ECO:0000256" key="1">
    <source>
        <dbReference type="SAM" id="MobiDB-lite"/>
    </source>
</evidence>
<reference evidence="2" key="1">
    <citation type="journal article" date="2008" name="BMC Genomics">
        <title>A conifer genomics resource of 200,000 spruce (Picea spp.) ESTs and 6,464 high-quality, sequence-finished full-length cDNAs for Sitka spruce (Picea sitchensis).</title>
        <authorList>
            <person name="Ralph S.G."/>
            <person name="Chun H.J."/>
            <person name="Kolosova N."/>
            <person name="Cooper D."/>
            <person name="Oddy C."/>
            <person name="Ritland C.E."/>
            <person name="Kirkpatrick R."/>
            <person name="Moore R."/>
            <person name="Barber S."/>
            <person name="Holt R.A."/>
            <person name="Jones S.J."/>
            <person name="Marra M.A."/>
            <person name="Douglas C.J."/>
            <person name="Ritland K."/>
            <person name="Bohlmann J."/>
        </authorList>
    </citation>
    <scope>NUCLEOTIDE SEQUENCE</scope>
    <source>
        <tissue evidence="2">Green portion of the leader tissue</tissue>
    </source>
</reference>
<name>A9NQK3_PICSI</name>
<dbReference type="EMBL" id="EF083572">
    <property type="protein sequence ID" value="ABK22914.1"/>
    <property type="molecule type" value="mRNA"/>
</dbReference>
<proteinExistence type="evidence at transcript level"/>
<dbReference type="AlphaFoldDB" id="A9NQK3"/>
<accession>A9NQK3</accession>
<feature type="compositionally biased region" description="Polar residues" evidence="1">
    <location>
        <begin position="17"/>
        <end position="34"/>
    </location>
</feature>
<feature type="compositionally biased region" description="Basic and acidic residues" evidence="1">
    <location>
        <begin position="1"/>
        <end position="16"/>
    </location>
</feature>
<evidence type="ECO:0000313" key="2">
    <source>
        <dbReference type="EMBL" id="ABK22914.1"/>
    </source>
</evidence>